<dbReference type="SUPFAM" id="SSF47473">
    <property type="entry name" value="EF-hand"/>
    <property type="match status" value="1"/>
</dbReference>
<feature type="compositionally biased region" description="Basic and acidic residues" evidence="1">
    <location>
        <begin position="7"/>
        <end position="23"/>
    </location>
</feature>
<dbReference type="InterPro" id="IPR011992">
    <property type="entry name" value="EF-hand-dom_pair"/>
</dbReference>
<keyword evidence="2" id="KW-1185">Reference proteome</keyword>
<evidence type="ECO:0000256" key="1">
    <source>
        <dbReference type="SAM" id="MobiDB-lite"/>
    </source>
</evidence>
<proteinExistence type="predicted"/>
<dbReference type="WBParaSite" id="GPLIN_001194800">
    <property type="protein sequence ID" value="GPLIN_001194800"/>
    <property type="gene ID" value="GPLIN_001194800"/>
</dbReference>
<reference evidence="3" key="2">
    <citation type="submission" date="2016-06" db="UniProtKB">
        <authorList>
            <consortium name="WormBaseParasite"/>
        </authorList>
    </citation>
    <scope>IDENTIFICATION</scope>
</reference>
<name>A0A183CGE3_GLOPA</name>
<dbReference type="Proteomes" id="UP000050741">
    <property type="component" value="Unassembled WGS sequence"/>
</dbReference>
<sequence>MGSPTEKQGEFERMFDRSDKGQDGGKIGDGGTREKRSLTDADADAGTSDKKRSRREEPERPKDFTFDAWRERYLVWNKKTPLSHMFRRIDKFGTGMVPRKLFIDEIVASKFLTTEQEMARVADEFDNGDGLIDSTEFMNALRFAPQKMRSADTDSAVAALERDFTGEFTKEFGQVYPTLDELMEKARDFEKQPQQPFQQQVHHRMFQQQSDFGGYGQAQKKSYAAAAATCAQQIQQPPGGQTAHQPFQQVQHQYSIKATNRARSDFGGYGQAQKKSYAAAAATCAQQIQQPPGGQTAHQPFQQRPPRYVRQSPPKFPCQLSNCDKVCNIKI</sequence>
<reference evidence="2" key="1">
    <citation type="submission" date="2014-05" db="EMBL/GenBank/DDBJ databases">
        <title>The genome and life-stage specific transcriptomes of Globodera pallida elucidate key aspects of plant parasitism by a cyst nematode.</title>
        <authorList>
            <person name="Cotton J.A."/>
            <person name="Lilley C.J."/>
            <person name="Jones L.M."/>
            <person name="Kikuchi T."/>
            <person name="Reid A.J."/>
            <person name="Thorpe P."/>
            <person name="Tsai I.J."/>
            <person name="Beasley H."/>
            <person name="Blok V."/>
            <person name="Cock P.J.A."/>
            <person name="Van den Akker S.E."/>
            <person name="Holroyd N."/>
            <person name="Hunt M."/>
            <person name="Mantelin S."/>
            <person name="Naghra H."/>
            <person name="Pain A."/>
            <person name="Palomares-Rius J.E."/>
            <person name="Zarowiecki M."/>
            <person name="Berriman M."/>
            <person name="Jones J.T."/>
            <person name="Urwin P.E."/>
        </authorList>
    </citation>
    <scope>NUCLEOTIDE SEQUENCE [LARGE SCALE GENOMIC DNA]</scope>
    <source>
        <strain evidence="2">Lindley</strain>
    </source>
</reference>
<feature type="region of interest" description="Disordered" evidence="1">
    <location>
        <begin position="1"/>
        <end position="61"/>
    </location>
</feature>
<feature type="compositionally biased region" description="Polar residues" evidence="1">
    <location>
        <begin position="292"/>
        <end position="302"/>
    </location>
</feature>
<accession>A0A183CGE3</accession>
<feature type="compositionally biased region" description="Basic and acidic residues" evidence="1">
    <location>
        <begin position="47"/>
        <end position="61"/>
    </location>
</feature>
<organism evidence="2 3">
    <name type="scientific">Globodera pallida</name>
    <name type="common">Potato cyst nematode worm</name>
    <name type="synonym">Heterodera pallida</name>
    <dbReference type="NCBI Taxonomy" id="36090"/>
    <lineage>
        <taxon>Eukaryota</taxon>
        <taxon>Metazoa</taxon>
        <taxon>Ecdysozoa</taxon>
        <taxon>Nematoda</taxon>
        <taxon>Chromadorea</taxon>
        <taxon>Rhabditida</taxon>
        <taxon>Tylenchina</taxon>
        <taxon>Tylenchomorpha</taxon>
        <taxon>Tylenchoidea</taxon>
        <taxon>Heteroderidae</taxon>
        <taxon>Heteroderinae</taxon>
        <taxon>Globodera</taxon>
    </lineage>
</organism>
<dbReference type="Gene3D" id="1.10.238.10">
    <property type="entry name" value="EF-hand"/>
    <property type="match status" value="1"/>
</dbReference>
<protein>
    <submittedName>
        <fullName evidence="3">EF-hand domain-containing protein</fullName>
    </submittedName>
</protein>
<evidence type="ECO:0000313" key="2">
    <source>
        <dbReference type="Proteomes" id="UP000050741"/>
    </source>
</evidence>
<evidence type="ECO:0000313" key="3">
    <source>
        <dbReference type="WBParaSite" id="GPLIN_001194800"/>
    </source>
</evidence>
<dbReference type="AlphaFoldDB" id="A0A183CGE3"/>
<feature type="region of interest" description="Disordered" evidence="1">
    <location>
        <begin position="289"/>
        <end position="313"/>
    </location>
</feature>